<evidence type="ECO:0000313" key="1">
    <source>
        <dbReference type="EMBL" id="GLY80517.1"/>
    </source>
</evidence>
<protein>
    <submittedName>
        <fullName evidence="1">Uncharacterized protein</fullName>
    </submittedName>
</protein>
<name>A0A9W6RUR4_9ACTN</name>
<reference evidence="1" key="1">
    <citation type="submission" date="2023-03" db="EMBL/GenBank/DDBJ databases">
        <title>Actinoallomurus iriomotensis NBRC 103681.</title>
        <authorList>
            <person name="Ichikawa N."/>
            <person name="Sato H."/>
            <person name="Tonouchi N."/>
        </authorList>
    </citation>
    <scope>NUCLEOTIDE SEQUENCE</scope>
    <source>
        <strain evidence="1">NBRC 103681</strain>
    </source>
</reference>
<dbReference type="AlphaFoldDB" id="A0A9W6RUR4"/>
<gene>
    <name evidence="1" type="ORF">Airi01_087840</name>
</gene>
<organism evidence="1 2">
    <name type="scientific">Actinoallomurus iriomotensis</name>
    <dbReference type="NCBI Taxonomy" id="478107"/>
    <lineage>
        <taxon>Bacteria</taxon>
        <taxon>Bacillati</taxon>
        <taxon>Actinomycetota</taxon>
        <taxon>Actinomycetes</taxon>
        <taxon>Streptosporangiales</taxon>
        <taxon>Thermomonosporaceae</taxon>
        <taxon>Actinoallomurus</taxon>
    </lineage>
</organism>
<dbReference type="EMBL" id="BSTJ01000015">
    <property type="protein sequence ID" value="GLY80517.1"/>
    <property type="molecule type" value="Genomic_DNA"/>
</dbReference>
<accession>A0A9W6RUR4</accession>
<comment type="caution">
    <text evidence="1">The sequence shown here is derived from an EMBL/GenBank/DDBJ whole genome shotgun (WGS) entry which is preliminary data.</text>
</comment>
<sequence>MKWGEKEAELAELAEATNDVREAVREATAPLPEDAQEREAAQRERIERLMRDAASWGFRLAQRRPNEPPPKFEIDWDGDLPLLMVRSKDSDPLSARTQAEVDAFLDKAHRGLL</sequence>
<evidence type="ECO:0000313" key="2">
    <source>
        <dbReference type="Proteomes" id="UP001165135"/>
    </source>
</evidence>
<dbReference type="Proteomes" id="UP001165135">
    <property type="component" value="Unassembled WGS sequence"/>
</dbReference>
<proteinExistence type="predicted"/>